<dbReference type="Proteomes" id="UP000192761">
    <property type="component" value="Unassembled WGS sequence"/>
</dbReference>
<feature type="domain" description="PLD phosphodiesterase" evidence="7">
    <location>
        <begin position="271"/>
        <end position="302"/>
    </location>
</feature>
<evidence type="ECO:0000313" key="9">
    <source>
        <dbReference type="Proteomes" id="UP000192761"/>
    </source>
</evidence>
<dbReference type="AlphaFoldDB" id="A0A1W1XN89"/>
<keyword evidence="9" id="KW-1185">Reference proteome</keyword>
<dbReference type="CDD" id="cd09172">
    <property type="entry name" value="PLDc_Nuc_like_unchar1_1"/>
    <property type="match status" value="1"/>
</dbReference>
<dbReference type="EC" id="3.1.4.4" evidence="3"/>
<dbReference type="EMBL" id="FWXD01000011">
    <property type="protein sequence ID" value="SMC25433.1"/>
    <property type="molecule type" value="Genomic_DNA"/>
</dbReference>
<keyword evidence="4" id="KW-0378">Hydrolase</keyword>
<dbReference type="CDD" id="cd09173">
    <property type="entry name" value="PLDc_Nuc_like_unchar1_2"/>
    <property type="match status" value="1"/>
</dbReference>
<dbReference type="InterPro" id="IPR051406">
    <property type="entry name" value="PLD_domain"/>
</dbReference>
<sequence>MGDEMSDFSAQDEKDGFKLKLWRGERMCLLGLDVAQPEDDLAGFAIEVQAPDSNEFKPLPNRLNFSYDKPTHEAVTGARLYSSLEAPFQRFRWIDFPAEQQPGEYRYRVTKMHMPQDGKLVAGSQLTLGLSLDPVTYADFLDVGFTRNFASSQAFSDRYGTKPQLIPAQADDGLAFHKTDADAYTWLGFEALELIKGVLDEAVANTDLSIELLAYDLNEPDLVARLADLGPRLRAVIDDSGSHAPAHSAESQAAARFAASAGAGNVRRTHFQGLQHHKVLIVKRKGTPEKVLFGSTNFSFRGLYIQANNVIVVQSPAAAALFANVFEQAFSNPAGFANNPLALQWHLVQAAPGQPSLQFCFSPHRDSGLSLNPLAAAIDQASSSVLYSIAFLNQIKTGPTREALDRLMDSPLFSYGVVNSDTGLIVNKPDHTQGVVDFAYLSAKAPEPFKSEWSGGAGIHIHHKFVVTDFNLPTARVFTGSSNLSPSGEEGNGDNLVMIQDQRIATSYAIEALRMFDHLHFRTAMQQALANNPQTAPKALTLRKPTAISGQPAWFADFYAADSQKAKDRQLFSS</sequence>
<evidence type="ECO:0000313" key="8">
    <source>
        <dbReference type="EMBL" id="SMC25433.1"/>
    </source>
</evidence>
<comment type="similarity">
    <text evidence="2">Belongs to the phospholipase D family.</text>
</comment>
<dbReference type="PANTHER" id="PTHR43856:SF1">
    <property type="entry name" value="MITOCHONDRIAL CARDIOLIPIN HYDROLASE"/>
    <property type="match status" value="1"/>
</dbReference>
<keyword evidence="5" id="KW-0442">Lipid degradation</keyword>
<dbReference type="Gene3D" id="3.30.870.10">
    <property type="entry name" value="Endonuclease Chain A"/>
    <property type="match status" value="2"/>
</dbReference>
<evidence type="ECO:0000256" key="6">
    <source>
        <dbReference type="ARBA" id="ARBA00023098"/>
    </source>
</evidence>
<dbReference type="Pfam" id="PF13091">
    <property type="entry name" value="PLDc_2"/>
    <property type="match status" value="2"/>
</dbReference>
<reference evidence="8 9" key="1">
    <citation type="submission" date="2017-04" db="EMBL/GenBank/DDBJ databases">
        <authorList>
            <person name="Afonso C.L."/>
            <person name="Miller P.J."/>
            <person name="Scott M.A."/>
            <person name="Spackman E."/>
            <person name="Goraichik I."/>
            <person name="Dimitrov K.M."/>
            <person name="Suarez D.L."/>
            <person name="Swayne D.E."/>
        </authorList>
    </citation>
    <scope>NUCLEOTIDE SEQUENCE [LARGE SCALE GENOMIC DNA]</scope>
    <source>
        <strain evidence="8 9">DSM 23236</strain>
    </source>
</reference>
<dbReference type="InterPro" id="IPR025202">
    <property type="entry name" value="PLD-like_dom"/>
</dbReference>
<comment type="catalytic activity">
    <reaction evidence="1">
        <text>a 1,2-diacyl-sn-glycero-3-phosphocholine + H2O = a 1,2-diacyl-sn-glycero-3-phosphate + choline + H(+)</text>
        <dbReference type="Rhea" id="RHEA:14445"/>
        <dbReference type="ChEBI" id="CHEBI:15354"/>
        <dbReference type="ChEBI" id="CHEBI:15377"/>
        <dbReference type="ChEBI" id="CHEBI:15378"/>
        <dbReference type="ChEBI" id="CHEBI:57643"/>
        <dbReference type="ChEBI" id="CHEBI:58608"/>
        <dbReference type="EC" id="3.1.4.4"/>
    </reaction>
</comment>
<dbReference type="PANTHER" id="PTHR43856">
    <property type="entry name" value="CARDIOLIPIN HYDROLASE"/>
    <property type="match status" value="1"/>
</dbReference>
<evidence type="ECO:0000256" key="4">
    <source>
        <dbReference type="ARBA" id="ARBA00022801"/>
    </source>
</evidence>
<dbReference type="GO" id="GO:0004630">
    <property type="term" value="F:phospholipase D activity"/>
    <property type="evidence" value="ECO:0007669"/>
    <property type="project" value="UniProtKB-EC"/>
</dbReference>
<evidence type="ECO:0000256" key="1">
    <source>
        <dbReference type="ARBA" id="ARBA00000798"/>
    </source>
</evidence>
<dbReference type="SUPFAM" id="SSF56024">
    <property type="entry name" value="Phospholipase D/nuclease"/>
    <property type="match status" value="2"/>
</dbReference>
<dbReference type="GO" id="GO:0006793">
    <property type="term" value="P:phosphorus metabolic process"/>
    <property type="evidence" value="ECO:0007669"/>
    <property type="project" value="UniProtKB-ARBA"/>
</dbReference>
<accession>A0A1W1XN89</accession>
<dbReference type="STRING" id="1121001.SAMN02745857_02164"/>
<dbReference type="GO" id="GO:0016042">
    <property type="term" value="P:lipid catabolic process"/>
    <property type="evidence" value="ECO:0007669"/>
    <property type="project" value="UniProtKB-KW"/>
</dbReference>
<organism evidence="8 9">
    <name type="scientific">Andreprevotia lacus DSM 23236</name>
    <dbReference type="NCBI Taxonomy" id="1121001"/>
    <lineage>
        <taxon>Bacteria</taxon>
        <taxon>Pseudomonadati</taxon>
        <taxon>Pseudomonadota</taxon>
        <taxon>Betaproteobacteria</taxon>
        <taxon>Neisseriales</taxon>
        <taxon>Chitinibacteraceae</taxon>
        <taxon>Andreprevotia</taxon>
    </lineage>
</organism>
<dbReference type="GO" id="GO:0016891">
    <property type="term" value="F:RNA endonuclease activity producing 5'-phosphomonoesters, hydrolytic mechanism"/>
    <property type="evidence" value="ECO:0007669"/>
    <property type="project" value="TreeGrafter"/>
</dbReference>
<feature type="domain" description="PLD phosphodiesterase" evidence="7">
    <location>
        <begin position="457"/>
        <end position="488"/>
    </location>
</feature>
<gene>
    <name evidence="8" type="ORF">SAMN02745857_02164</name>
</gene>
<evidence type="ECO:0000256" key="5">
    <source>
        <dbReference type="ARBA" id="ARBA00022963"/>
    </source>
</evidence>
<proteinExistence type="inferred from homology"/>
<name>A0A1W1XN89_9NEIS</name>
<dbReference type="PROSITE" id="PS50035">
    <property type="entry name" value="PLD"/>
    <property type="match status" value="2"/>
</dbReference>
<keyword evidence="6" id="KW-0443">Lipid metabolism</keyword>
<evidence type="ECO:0000256" key="3">
    <source>
        <dbReference type="ARBA" id="ARBA00012027"/>
    </source>
</evidence>
<evidence type="ECO:0000256" key="2">
    <source>
        <dbReference type="ARBA" id="ARBA00008664"/>
    </source>
</evidence>
<protein>
    <recommendedName>
        <fullName evidence="3">phospholipase D</fullName>
        <ecNumber evidence="3">3.1.4.4</ecNumber>
    </recommendedName>
</protein>
<dbReference type="InterPro" id="IPR001736">
    <property type="entry name" value="PLipase_D/transphosphatidylase"/>
</dbReference>
<evidence type="ECO:0000259" key="7">
    <source>
        <dbReference type="PROSITE" id="PS50035"/>
    </source>
</evidence>